<comment type="caution">
    <text evidence="9">The sequence shown here is derived from an EMBL/GenBank/DDBJ whole genome shotgun (WGS) entry which is preliminary data.</text>
</comment>
<comment type="similarity">
    <text evidence="2">Belongs to the EccE family.</text>
</comment>
<dbReference type="NCBIfam" id="TIGR03923">
    <property type="entry name" value="T7SS_EccE"/>
    <property type="match status" value="1"/>
</dbReference>
<organism evidence="9 10">
    <name type="scientific">Rhodococcus spelaei</name>
    <dbReference type="NCBI Taxonomy" id="2546320"/>
    <lineage>
        <taxon>Bacteria</taxon>
        <taxon>Bacillati</taxon>
        <taxon>Actinomycetota</taxon>
        <taxon>Actinomycetes</taxon>
        <taxon>Mycobacteriales</taxon>
        <taxon>Nocardiaceae</taxon>
        <taxon>Rhodococcus</taxon>
    </lineage>
</organism>
<accession>A0A541B961</accession>
<evidence type="ECO:0000256" key="4">
    <source>
        <dbReference type="ARBA" id="ARBA00022692"/>
    </source>
</evidence>
<dbReference type="GO" id="GO:0005886">
    <property type="term" value="C:plasma membrane"/>
    <property type="evidence" value="ECO:0007669"/>
    <property type="project" value="UniProtKB-SubCell"/>
</dbReference>
<name>A0A541B961_9NOCA</name>
<evidence type="ECO:0000256" key="7">
    <source>
        <dbReference type="SAM" id="Phobius"/>
    </source>
</evidence>
<evidence type="ECO:0000256" key="1">
    <source>
        <dbReference type="ARBA" id="ARBA00004236"/>
    </source>
</evidence>
<dbReference type="InterPro" id="IPR021368">
    <property type="entry name" value="T7SS_EccE"/>
</dbReference>
<dbReference type="Proteomes" id="UP000316256">
    <property type="component" value="Unassembled WGS sequence"/>
</dbReference>
<protein>
    <submittedName>
        <fullName evidence="9">Type VII secretion protein EccE</fullName>
    </submittedName>
</protein>
<gene>
    <name evidence="9" type="primary">eccE</name>
    <name evidence="9" type="ORF">FK531_13815</name>
</gene>
<evidence type="ECO:0000256" key="2">
    <source>
        <dbReference type="ARBA" id="ARBA00007759"/>
    </source>
</evidence>
<reference evidence="9 10" key="1">
    <citation type="submission" date="2019-06" db="EMBL/GenBank/DDBJ databases">
        <title>Rhodococcus spaelei sp. nov., isolated from a cave.</title>
        <authorList>
            <person name="Lee S.D."/>
        </authorList>
    </citation>
    <scope>NUCLEOTIDE SEQUENCE [LARGE SCALE GENOMIC DNA]</scope>
    <source>
        <strain evidence="9 10">C9-5</strain>
    </source>
</reference>
<keyword evidence="6 7" id="KW-0472">Membrane</keyword>
<keyword evidence="3" id="KW-1003">Cell membrane</keyword>
<proteinExistence type="inferred from homology"/>
<feature type="domain" description="Type VII secretion system protein EccE" evidence="8">
    <location>
        <begin position="181"/>
        <end position="277"/>
    </location>
</feature>
<dbReference type="AlphaFoldDB" id="A0A541B961"/>
<dbReference type="EMBL" id="VIGH01000005">
    <property type="protein sequence ID" value="TQF68862.1"/>
    <property type="molecule type" value="Genomic_DNA"/>
</dbReference>
<keyword evidence="4 7" id="KW-0812">Transmembrane</keyword>
<evidence type="ECO:0000256" key="5">
    <source>
        <dbReference type="ARBA" id="ARBA00022989"/>
    </source>
</evidence>
<evidence type="ECO:0000313" key="9">
    <source>
        <dbReference type="EMBL" id="TQF68862.1"/>
    </source>
</evidence>
<evidence type="ECO:0000259" key="8">
    <source>
        <dbReference type="Pfam" id="PF11203"/>
    </source>
</evidence>
<keyword evidence="10" id="KW-1185">Reference proteome</keyword>
<dbReference type="OrthoDB" id="4152590at2"/>
<sequence length="549" mass="57402">MSVSGPRGRSRRLWPTVSVHALIAAQLTGLAVAAIAAVIGLEWWPTLAIGLVAAAVGFVPVRGRCLLDWAATLLRYPIRRAAALGETTDFRAPSGPVVGLLWDGGSVTAVVEVLPAPGNLTQVGRDGVESVHLLPVGALAESMTQHDINLSGIDVISHGYRAVAGSPAADVYDRLVGPLPATAVRTVWLALRLDATAEAESVSSRGGGSEGAARTVSIAAQRVVRTLADHGLPSRLLTAAQIGSAATQIGRGIRPESFTRAWNHVPLADACNSGFAIDPRSLSSEVLAALWARPSLGTTVTVRLRPGARPGEVRVAASCRLTNCTVPESRERPGPVSMSGRHADALASNLPGAPAHLDSLTPFTGVDRVRLDALNLPSSGCGQLLGSDDDGRGITTRVTGPEVPTVEVFGELYLAQQLVFRAVATGARILIHSDRAQDWEPLVESVATPDRLALALDPTRFDPAFTAVVFDGTEVRPLGGPATAIRVRELPQQPIDTEAALTIVQPGARGDRIVVHANGRQLDLILVTIAQETAFIGRPLAVDTVPATS</sequence>
<feature type="transmembrane region" description="Helical" evidence="7">
    <location>
        <begin position="21"/>
        <end position="41"/>
    </location>
</feature>
<keyword evidence="5 7" id="KW-1133">Transmembrane helix</keyword>
<evidence type="ECO:0000313" key="10">
    <source>
        <dbReference type="Proteomes" id="UP000316256"/>
    </source>
</evidence>
<comment type="subcellular location">
    <subcellularLocation>
        <location evidence="1">Cell membrane</location>
    </subcellularLocation>
</comment>
<evidence type="ECO:0000256" key="3">
    <source>
        <dbReference type="ARBA" id="ARBA00022475"/>
    </source>
</evidence>
<evidence type="ECO:0000256" key="6">
    <source>
        <dbReference type="ARBA" id="ARBA00023136"/>
    </source>
</evidence>
<dbReference type="InterPro" id="IPR050051">
    <property type="entry name" value="EccE_dom"/>
</dbReference>
<dbReference type="Pfam" id="PF11203">
    <property type="entry name" value="EccE"/>
    <property type="match status" value="1"/>
</dbReference>